<dbReference type="OrthoDB" id="2064683at2"/>
<comment type="caution">
    <text evidence="1">The sequence shown here is derived from an EMBL/GenBank/DDBJ whole genome shotgun (WGS) entry which is preliminary data.</text>
</comment>
<dbReference type="EMBL" id="LVXG01000002">
    <property type="protein sequence ID" value="OQP55855.1"/>
    <property type="molecule type" value="Genomic_DNA"/>
</dbReference>
<dbReference type="AlphaFoldDB" id="A0A1V9FBV9"/>
<reference evidence="2" key="1">
    <citation type="submission" date="2016-04" db="EMBL/GenBank/DDBJ databases">
        <authorList>
            <person name="Chen L."/>
            <person name="Zhuang W."/>
            <person name="Wang G."/>
        </authorList>
    </citation>
    <scope>NUCLEOTIDE SEQUENCE [LARGE SCALE GENOMIC DNA]</scope>
    <source>
        <strain evidence="2">17621</strain>
    </source>
</reference>
<evidence type="ECO:0000313" key="1">
    <source>
        <dbReference type="EMBL" id="OQP55855.1"/>
    </source>
</evidence>
<organism evidence="1 2">
    <name type="scientific">Niastella yeongjuensis</name>
    <dbReference type="NCBI Taxonomy" id="354355"/>
    <lineage>
        <taxon>Bacteria</taxon>
        <taxon>Pseudomonadati</taxon>
        <taxon>Bacteroidota</taxon>
        <taxon>Chitinophagia</taxon>
        <taxon>Chitinophagales</taxon>
        <taxon>Chitinophagaceae</taxon>
        <taxon>Niastella</taxon>
    </lineage>
</organism>
<keyword evidence="2" id="KW-1185">Reference proteome</keyword>
<dbReference type="InterPro" id="IPR035940">
    <property type="entry name" value="CAP_sf"/>
</dbReference>
<protein>
    <recommendedName>
        <fullName evidence="3">SCP domain-containing protein</fullName>
    </recommendedName>
</protein>
<dbReference type="Gene3D" id="3.40.33.10">
    <property type="entry name" value="CAP"/>
    <property type="match status" value="1"/>
</dbReference>
<dbReference type="STRING" id="354355.SAMN05660816_06573"/>
<evidence type="ECO:0008006" key="3">
    <source>
        <dbReference type="Google" id="ProtNLM"/>
    </source>
</evidence>
<dbReference type="Proteomes" id="UP000192610">
    <property type="component" value="Unassembled WGS sequence"/>
</dbReference>
<accession>A0A1V9FBV9</accession>
<proteinExistence type="predicted"/>
<evidence type="ECO:0000313" key="2">
    <source>
        <dbReference type="Proteomes" id="UP000192610"/>
    </source>
</evidence>
<gene>
    <name evidence="1" type="ORF">A4H97_19865</name>
</gene>
<dbReference type="RefSeq" id="WP_081197055.1">
    <property type="nucleotide sequence ID" value="NZ_FOCZ01000022.1"/>
</dbReference>
<name>A0A1V9FBV9_9BACT</name>
<sequence>MWSKPKELTSYPGNGFEIAAQYSEPIDAKQALTLWKGSQYHNEALLNKGVYAREWKARGIGIYKNYSVVWFGHEVDNNGEPLKP</sequence>